<dbReference type="Pfam" id="PF00067">
    <property type="entry name" value="p450"/>
    <property type="match status" value="2"/>
</dbReference>
<dbReference type="InterPro" id="IPR002401">
    <property type="entry name" value="Cyt_P450_E_grp-I"/>
</dbReference>
<evidence type="ECO:0000256" key="7">
    <source>
        <dbReference type="ARBA" id="ARBA00023033"/>
    </source>
</evidence>
<evidence type="ECO:0000256" key="6">
    <source>
        <dbReference type="ARBA" id="ARBA00023004"/>
    </source>
</evidence>
<sequence length="553" mass="62506">MLLIFYSSVFPVELKESSRGKKKNSIRDVPDMFKRYGPIVREEALWNFPVVSVMDKSAVEMVLRGSGGKYPLRPPTEATAYYRKSKPDRYASVGLVNEQGPTWHHLRTTLTPELTSTRTITRFLPEINVVANDFVHLLKKSRDKNHLVSSFEEIANCIGLESTCTLILGRRMGFLENAKKDTAKDEKEMTCSVCYPPSDANLNNIHINEIYASESKSLRKECISSDLNGNQPSNKYCSQGDQSPTDTRISENHREKELFDKGDDEGASDLMNSQLEDAEREKRTIECKDRAFRLASAVRAHFQASRDTYYGLPFWKIIPTPAYSRMAKAEGEIYDIISDLVEQSQIDEEKHNKIQEDKNEDDSTTEKGVQSVFMSVLNAQGLPLREKKAAIIDFIAAGIQTLGNTLVFLLYLISKHKEAQERLYEEVCRLMPNGSSDELTHDNLKDAVYLKACIMEAFRVLPTAPCVARILENEMNLNGFNLPAGTVVLCHTWMACMEESNFKNAKVFSPERWLRDEGGGVASPFLVAPFGCGKRMCPGKRFVEQELQVFLAK</sequence>
<reference evidence="12" key="2">
    <citation type="submission" date="2017-10" db="EMBL/GenBank/DDBJ databases">
        <title>Ladona fulva Genome sequencing and assembly.</title>
        <authorList>
            <person name="Murali S."/>
            <person name="Richards S."/>
            <person name="Bandaranaike D."/>
            <person name="Bellair M."/>
            <person name="Blankenburg K."/>
            <person name="Chao H."/>
            <person name="Dinh H."/>
            <person name="Doddapaneni H."/>
            <person name="Dugan-Rocha S."/>
            <person name="Elkadiri S."/>
            <person name="Gnanaolivu R."/>
            <person name="Hernandez B."/>
            <person name="Skinner E."/>
            <person name="Javaid M."/>
            <person name="Lee S."/>
            <person name="Li M."/>
            <person name="Ming W."/>
            <person name="Munidasa M."/>
            <person name="Muniz J."/>
            <person name="Nguyen L."/>
            <person name="Hughes D."/>
            <person name="Osuji N."/>
            <person name="Pu L.-L."/>
            <person name="Puazo M."/>
            <person name="Qu C."/>
            <person name="Quiroz J."/>
            <person name="Raj R."/>
            <person name="Weissenberger G."/>
            <person name="Xin Y."/>
            <person name="Zou X."/>
            <person name="Han Y."/>
            <person name="Worley K."/>
            <person name="Muzny D."/>
            <person name="Gibbs R."/>
        </authorList>
    </citation>
    <scope>NUCLEOTIDE SEQUENCE</scope>
    <source>
        <strain evidence="12">Sampled in the wild</strain>
    </source>
</reference>
<dbReference type="Gene3D" id="1.10.630.10">
    <property type="entry name" value="Cytochrome P450"/>
    <property type="match status" value="1"/>
</dbReference>
<dbReference type="PRINTS" id="PR00463">
    <property type="entry name" value="EP450I"/>
</dbReference>
<feature type="binding site" description="axial binding residue" evidence="8">
    <location>
        <position position="537"/>
    </location>
    <ligand>
        <name>heme</name>
        <dbReference type="ChEBI" id="CHEBI:30413"/>
    </ligand>
    <ligandPart>
        <name>Fe</name>
        <dbReference type="ChEBI" id="CHEBI:18248"/>
    </ligandPart>
</feature>
<evidence type="ECO:0000256" key="9">
    <source>
        <dbReference type="RuleBase" id="RU000461"/>
    </source>
</evidence>
<dbReference type="GO" id="GO:0016705">
    <property type="term" value="F:oxidoreductase activity, acting on paired donors, with incorporation or reduction of molecular oxygen"/>
    <property type="evidence" value="ECO:0007669"/>
    <property type="project" value="InterPro"/>
</dbReference>
<name>A0A8K0K1Z8_LADFU</name>
<dbReference type="InterPro" id="IPR017972">
    <property type="entry name" value="Cyt_P450_CS"/>
</dbReference>
<keyword evidence="5 9" id="KW-0560">Oxidoreductase</keyword>
<keyword evidence="11" id="KW-0472">Membrane</keyword>
<dbReference type="PRINTS" id="PR00385">
    <property type="entry name" value="P450"/>
</dbReference>
<comment type="caution">
    <text evidence="12">The sequence shown here is derived from an EMBL/GenBank/DDBJ whole genome shotgun (WGS) entry which is preliminary data.</text>
</comment>
<keyword evidence="7 9" id="KW-0503">Monooxygenase</keyword>
<dbReference type="InterPro" id="IPR001128">
    <property type="entry name" value="Cyt_P450"/>
</dbReference>
<evidence type="ECO:0000313" key="13">
    <source>
        <dbReference type="Proteomes" id="UP000792457"/>
    </source>
</evidence>
<organism evidence="12 13">
    <name type="scientific">Ladona fulva</name>
    <name type="common">Scarce chaser dragonfly</name>
    <name type="synonym">Libellula fulva</name>
    <dbReference type="NCBI Taxonomy" id="123851"/>
    <lineage>
        <taxon>Eukaryota</taxon>
        <taxon>Metazoa</taxon>
        <taxon>Ecdysozoa</taxon>
        <taxon>Arthropoda</taxon>
        <taxon>Hexapoda</taxon>
        <taxon>Insecta</taxon>
        <taxon>Pterygota</taxon>
        <taxon>Palaeoptera</taxon>
        <taxon>Odonata</taxon>
        <taxon>Epiprocta</taxon>
        <taxon>Anisoptera</taxon>
        <taxon>Libelluloidea</taxon>
        <taxon>Libellulidae</taxon>
        <taxon>Ladona</taxon>
    </lineage>
</organism>
<dbReference type="Proteomes" id="UP000792457">
    <property type="component" value="Unassembled WGS sequence"/>
</dbReference>
<feature type="transmembrane region" description="Helical" evidence="11">
    <location>
        <begin position="394"/>
        <end position="413"/>
    </location>
</feature>
<feature type="region of interest" description="Disordered" evidence="10">
    <location>
        <begin position="233"/>
        <end position="282"/>
    </location>
</feature>
<dbReference type="GO" id="GO:0005506">
    <property type="term" value="F:iron ion binding"/>
    <property type="evidence" value="ECO:0007669"/>
    <property type="project" value="InterPro"/>
</dbReference>
<dbReference type="InterPro" id="IPR036396">
    <property type="entry name" value="Cyt_P450_sf"/>
</dbReference>
<evidence type="ECO:0000256" key="2">
    <source>
        <dbReference type="ARBA" id="ARBA00010617"/>
    </source>
</evidence>
<evidence type="ECO:0000256" key="11">
    <source>
        <dbReference type="SAM" id="Phobius"/>
    </source>
</evidence>
<dbReference type="InterPro" id="IPR050479">
    <property type="entry name" value="CYP11_CYP27_families"/>
</dbReference>
<feature type="compositionally biased region" description="Polar residues" evidence="10">
    <location>
        <begin position="233"/>
        <end position="247"/>
    </location>
</feature>
<dbReference type="PROSITE" id="PS00086">
    <property type="entry name" value="CYTOCHROME_P450"/>
    <property type="match status" value="1"/>
</dbReference>
<dbReference type="EMBL" id="KZ308198">
    <property type="protein sequence ID" value="KAG8224503.1"/>
    <property type="molecule type" value="Genomic_DNA"/>
</dbReference>
<evidence type="ECO:0000256" key="8">
    <source>
        <dbReference type="PIRSR" id="PIRSR602401-1"/>
    </source>
</evidence>
<dbReference type="SUPFAM" id="SSF48264">
    <property type="entry name" value="Cytochrome P450"/>
    <property type="match status" value="1"/>
</dbReference>
<evidence type="ECO:0000256" key="4">
    <source>
        <dbReference type="ARBA" id="ARBA00022723"/>
    </source>
</evidence>
<evidence type="ECO:0000313" key="12">
    <source>
        <dbReference type="EMBL" id="KAG8224503.1"/>
    </source>
</evidence>
<dbReference type="AlphaFoldDB" id="A0A8K0K1Z8"/>
<dbReference type="PANTHER" id="PTHR24279:SF120">
    <property type="entry name" value="CYTOCHROME P450"/>
    <property type="match status" value="1"/>
</dbReference>
<feature type="compositionally biased region" description="Basic and acidic residues" evidence="10">
    <location>
        <begin position="248"/>
        <end position="261"/>
    </location>
</feature>
<keyword evidence="4 8" id="KW-0479">Metal-binding</keyword>
<proteinExistence type="inferred from homology"/>
<protein>
    <recommendedName>
        <fullName evidence="14">Ecdysone 20-monooxygenase</fullName>
    </recommendedName>
</protein>
<dbReference type="GO" id="GO:0004497">
    <property type="term" value="F:monooxygenase activity"/>
    <property type="evidence" value="ECO:0007669"/>
    <property type="project" value="UniProtKB-KW"/>
</dbReference>
<evidence type="ECO:0000256" key="10">
    <source>
        <dbReference type="SAM" id="MobiDB-lite"/>
    </source>
</evidence>
<comment type="cofactor">
    <cofactor evidence="1 8">
        <name>heme</name>
        <dbReference type="ChEBI" id="CHEBI:30413"/>
    </cofactor>
</comment>
<accession>A0A8K0K1Z8</accession>
<feature type="non-terminal residue" evidence="12">
    <location>
        <position position="1"/>
    </location>
</feature>
<evidence type="ECO:0000256" key="5">
    <source>
        <dbReference type="ARBA" id="ARBA00023002"/>
    </source>
</evidence>
<comment type="similarity">
    <text evidence="2 9">Belongs to the cytochrome P450 family.</text>
</comment>
<keyword evidence="13" id="KW-1185">Reference proteome</keyword>
<dbReference type="OrthoDB" id="3945418at2759"/>
<keyword evidence="6 8" id="KW-0408">Iron</keyword>
<evidence type="ECO:0000256" key="3">
    <source>
        <dbReference type="ARBA" id="ARBA00022617"/>
    </source>
</evidence>
<dbReference type="CDD" id="cd11054">
    <property type="entry name" value="CYP24A1-like"/>
    <property type="match status" value="1"/>
</dbReference>
<dbReference type="PANTHER" id="PTHR24279">
    <property type="entry name" value="CYTOCHROME P450"/>
    <property type="match status" value="1"/>
</dbReference>
<keyword evidence="11" id="KW-1133">Transmembrane helix</keyword>
<evidence type="ECO:0000256" key="1">
    <source>
        <dbReference type="ARBA" id="ARBA00001971"/>
    </source>
</evidence>
<reference evidence="12" key="1">
    <citation type="submission" date="2013-04" db="EMBL/GenBank/DDBJ databases">
        <authorList>
            <person name="Qu J."/>
            <person name="Murali S.C."/>
            <person name="Bandaranaike D."/>
            <person name="Bellair M."/>
            <person name="Blankenburg K."/>
            <person name="Chao H."/>
            <person name="Dinh H."/>
            <person name="Doddapaneni H."/>
            <person name="Downs B."/>
            <person name="Dugan-Rocha S."/>
            <person name="Elkadiri S."/>
            <person name="Gnanaolivu R.D."/>
            <person name="Hernandez B."/>
            <person name="Javaid M."/>
            <person name="Jayaseelan J.C."/>
            <person name="Lee S."/>
            <person name="Li M."/>
            <person name="Ming W."/>
            <person name="Munidasa M."/>
            <person name="Muniz J."/>
            <person name="Nguyen L."/>
            <person name="Ongeri F."/>
            <person name="Osuji N."/>
            <person name="Pu L.-L."/>
            <person name="Puazo M."/>
            <person name="Qu C."/>
            <person name="Quiroz J."/>
            <person name="Raj R."/>
            <person name="Weissenberger G."/>
            <person name="Xin Y."/>
            <person name="Zou X."/>
            <person name="Han Y."/>
            <person name="Richards S."/>
            <person name="Worley K."/>
            <person name="Muzny D."/>
            <person name="Gibbs R."/>
        </authorList>
    </citation>
    <scope>NUCLEOTIDE SEQUENCE</scope>
    <source>
        <strain evidence="12">Sampled in the wild</strain>
    </source>
</reference>
<keyword evidence="11" id="KW-0812">Transmembrane</keyword>
<evidence type="ECO:0008006" key="14">
    <source>
        <dbReference type="Google" id="ProtNLM"/>
    </source>
</evidence>
<dbReference type="GO" id="GO:0020037">
    <property type="term" value="F:heme binding"/>
    <property type="evidence" value="ECO:0007669"/>
    <property type="project" value="InterPro"/>
</dbReference>
<gene>
    <name evidence="12" type="ORF">J437_LFUL004985</name>
</gene>
<keyword evidence="3 8" id="KW-0349">Heme</keyword>